<keyword evidence="2" id="KW-0479">Metal-binding</keyword>
<evidence type="ECO:0000313" key="6">
    <source>
        <dbReference type="EMBL" id="BBO67583.1"/>
    </source>
</evidence>
<dbReference type="Gene3D" id="3.30.1360.150">
    <property type="match status" value="1"/>
</dbReference>
<dbReference type="InterPro" id="IPR017850">
    <property type="entry name" value="Alkaline_phosphatase_core_sf"/>
</dbReference>
<proteinExistence type="predicted"/>
<dbReference type="Proteomes" id="UP000427906">
    <property type="component" value="Chromosome"/>
</dbReference>
<dbReference type="GO" id="GO:0004035">
    <property type="term" value="F:alkaline phosphatase activity"/>
    <property type="evidence" value="ECO:0007669"/>
    <property type="project" value="InterPro"/>
</dbReference>
<dbReference type="GO" id="GO:0046872">
    <property type="term" value="F:metal ion binding"/>
    <property type="evidence" value="ECO:0007669"/>
    <property type="project" value="UniProtKB-KW"/>
</dbReference>
<dbReference type="Pfam" id="PF01663">
    <property type="entry name" value="Phosphodiest"/>
    <property type="match status" value="1"/>
</dbReference>
<dbReference type="CDD" id="cd16016">
    <property type="entry name" value="AP-SPAP"/>
    <property type="match status" value="1"/>
</dbReference>
<evidence type="ECO:0000256" key="5">
    <source>
        <dbReference type="PIRSR" id="PIRSR031924-51"/>
    </source>
</evidence>
<dbReference type="EMBL" id="AP021874">
    <property type="protein sequence ID" value="BBO67583.1"/>
    <property type="molecule type" value="Genomic_DNA"/>
</dbReference>
<dbReference type="Gene3D" id="3.40.720.10">
    <property type="entry name" value="Alkaline Phosphatase, subunit A"/>
    <property type="match status" value="1"/>
</dbReference>
<dbReference type="PANTHER" id="PTHR10151">
    <property type="entry name" value="ECTONUCLEOTIDE PYROPHOSPHATASE/PHOSPHODIESTERASE"/>
    <property type="match status" value="1"/>
</dbReference>
<keyword evidence="3" id="KW-0732">Signal</keyword>
<evidence type="ECO:0000256" key="1">
    <source>
        <dbReference type="ARBA" id="ARBA00022553"/>
    </source>
</evidence>
<dbReference type="InterPro" id="IPR026263">
    <property type="entry name" value="Alkaline_phosphatase_prok"/>
</dbReference>
<keyword evidence="1 4" id="KW-0597">Phosphoprotein</keyword>
<feature type="active site" description="Phosphothreonine intermediate" evidence="4">
    <location>
        <position position="85"/>
    </location>
</feature>
<dbReference type="PIRSF" id="PIRSF031924">
    <property type="entry name" value="Pi-irrepressible_AP"/>
    <property type="match status" value="1"/>
</dbReference>
<evidence type="ECO:0000313" key="7">
    <source>
        <dbReference type="Proteomes" id="UP000427906"/>
    </source>
</evidence>
<organism evidence="6 7">
    <name type="scientific">Desulfosarcina alkanivorans</name>
    <dbReference type="NCBI Taxonomy" id="571177"/>
    <lineage>
        <taxon>Bacteria</taxon>
        <taxon>Pseudomonadati</taxon>
        <taxon>Thermodesulfobacteriota</taxon>
        <taxon>Desulfobacteria</taxon>
        <taxon>Desulfobacterales</taxon>
        <taxon>Desulfosarcinaceae</taxon>
        <taxon>Desulfosarcina</taxon>
    </lineage>
</organism>
<feature type="binding site" evidence="5">
    <location>
        <position position="106"/>
    </location>
    <ligand>
        <name>substrate</name>
    </ligand>
</feature>
<name>A0A5K7YG88_9BACT</name>
<reference evidence="6 7" key="1">
    <citation type="submission" date="2019-11" db="EMBL/GenBank/DDBJ databases">
        <title>Comparative genomics of hydrocarbon-degrading Desulfosarcina strains.</title>
        <authorList>
            <person name="Watanabe M."/>
            <person name="Kojima H."/>
            <person name="Fukui M."/>
        </authorList>
    </citation>
    <scope>NUCLEOTIDE SEQUENCE [LARGE SCALE GENOMIC DNA]</scope>
    <source>
        <strain evidence="6 7">PL12</strain>
    </source>
</reference>
<evidence type="ECO:0000256" key="4">
    <source>
        <dbReference type="PIRSR" id="PIRSR031924-50"/>
    </source>
</evidence>
<dbReference type="InterPro" id="IPR002591">
    <property type="entry name" value="Phosphodiest/P_Trfase"/>
</dbReference>
<dbReference type="SUPFAM" id="SSF53649">
    <property type="entry name" value="Alkaline phosphatase-like"/>
    <property type="match status" value="1"/>
</dbReference>
<dbReference type="AlphaFoldDB" id="A0A5K7YG88"/>
<gene>
    <name evidence="6" type="ORF">DSCA_15130</name>
</gene>
<protein>
    <submittedName>
        <fullName evidence="6">Alkaline phosphatase family protein</fullName>
    </submittedName>
</protein>
<keyword evidence="7" id="KW-1185">Reference proteome</keyword>
<sequence>MVQKNKIMISVSGVFCLLMLGVLFDLAAASAATMPRLILQITIDQLRGDLPGRYADRLTPGGFRYLMERGTWYTDAHYRHANTETAVGHATLATGADPSRHGIVANDWIDQDTGEFVYNTEDARHHIIGRKSKAHEGVSPRNLLASTISDELVVHTGGRSRAFSVSVKDRGAILPGGHAGKAFWFSKGSGEFVTSTYYYDDYPAWVKQWNAAKPADAYKGKAWELLNDRATYVHGQMDDRPYEADLKPLGRVFPHRLGDDSKYFYLLLTLTPFGDRLTLDFAKALVRNERLGQNDHGVPDYLQISFSSTDYIGHLFGPSSLETEDNILRLDRTLAELFQFIDAAVGLDQTLIVLSGDHGAPEAPEYMAALGLSTGRFAFDWFKTEGPLTKSLQKKFGRDDLIAGHSHPYLYLNLDALADAGLDAAEVERFVAGELVRIPGIAYALSRSDLLAGRITESPVQNQIRRSFHPTRSGNIHMVPEQYWFLHSTEEAEKMGIGSIAAIHGSPWAYDTFVPIFFAGHRVPAQSVGRRVAPTDIAATITAYLGVKPPSGSVGVPLVEVLNR</sequence>
<dbReference type="PANTHER" id="PTHR10151:SF120">
    <property type="entry name" value="BIS(5'-ADENOSYL)-TRIPHOSPHATASE"/>
    <property type="match status" value="1"/>
</dbReference>
<evidence type="ECO:0000256" key="3">
    <source>
        <dbReference type="ARBA" id="ARBA00022729"/>
    </source>
</evidence>
<accession>A0A5K7YG88</accession>
<feature type="binding site" evidence="5">
    <location>
        <begin position="168"/>
        <end position="170"/>
    </location>
    <ligand>
        <name>substrate</name>
    </ligand>
</feature>
<evidence type="ECO:0000256" key="2">
    <source>
        <dbReference type="ARBA" id="ARBA00022723"/>
    </source>
</evidence>
<dbReference type="KEGG" id="dalk:DSCA_15130"/>